<organism evidence="3 4">
    <name type="scientific">Plutella xylostella</name>
    <name type="common">Diamondback moth</name>
    <name type="synonym">Plutella maculipennis</name>
    <dbReference type="NCBI Taxonomy" id="51655"/>
    <lineage>
        <taxon>Eukaryota</taxon>
        <taxon>Metazoa</taxon>
        <taxon>Ecdysozoa</taxon>
        <taxon>Arthropoda</taxon>
        <taxon>Hexapoda</taxon>
        <taxon>Insecta</taxon>
        <taxon>Pterygota</taxon>
        <taxon>Neoptera</taxon>
        <taxon>Endopterygota</taxon>
        <taxon>Lepidoptera</taxon>
        <taxon>Glossata</taxon>
        <taxon>Ditrysia</taxon>
        <taxon>Yponomeutoidea</taxon>
        <taxon>Plutellidae</taxon>
        <taxon>Plutella</taxon>
    </lineage>
</organism>
<proteinExistence type="predicted"/>
<dbReference type="Proteomes" id="UP000823941">
    <property type="component" value="Chromosome 20"/>
</dbReference>
<name>A0ABQ7Q5P5_PLUXY</name>
<comment type="caution">
    <text evidence="3">The sequence shown here is derived from an EMBL/GenBank/DDBJ whole genome shotgun (WGS) entry which is preliminary data.</text>
</comment>
<reference evidence="3 4" key="1">
    <citation type="submission" date="2021-06" db="EMBL/GenBank/DDBJ databases">
        <title>A haploid diamondback moth (Plutella xylostella L.) genome assembly resolves 31 chromosomes and identifies a diamide resistance mutation.</title>
        <authorList>
            <person name="Ward C.M."/>
            <person name="Perry K.D."/>
            <person name="Baker G."/>
            <person name="Powis K."/>
            <person name="Heckel D.G."/>
            <person name="Baxter S.W."/>
        </authorList>
    </citation>
    <scope>NUCLEOTIDE SEQUENCE [LARGE SCALE GENOMIC DNA]</scope>
    <source>
        <strain evidence="3 4">LV</strain>
        <tissue evidence="3">Single pupa</tissue>
    </source>
</reference>
<keyword evidence="1" id="KW-1015">Disulfide bond</keyword>
<feature type="compositionally biased region" description="Pro residues" evidence="2">
    <location>
        <begin position="26"/>
        <end position="38"/>
    </location>
</feature>
<feature type="compositionally biased region" description="Acidic residues" evidence="2">
    <location>
        <begin position="13"/>
        <end position="22"/>
    </location>
</feature>
<sequence length="88" mass="8577">MLSPTFQSAYCDGDADCPDGSDEPPGCAPAPAPAAPAPAPAHALCAGMPGALYCSGRCLSPELVCDGRDHCQDGGGGGAGTDEDPLVC</sequence>
<evidence type="ECO:0000256" key="1">
    <source>
        <dbReference type="ARBA" id="ARBA00023157"/>
    </source>
</evidence>
<dbReference type="Gene3D" id="4.10.400.10">
    <property type="entry name" value="Low-density Lipoprotein Receptor"/>
    <property type="match status" value="1"/>
</dbReference>
<dbReference type="Pfam" id="PF00057">
    <property type="entry name" value="Ldl_recept_a"/>
    <property type="match status" value="1"/>
</dbReference>
<dbReference type="PRINTS" id="PR00261">
    <property type="entry name" value="LDLRECEPTOR"/>
</dbReference>
<dbReference type="SUPFAM" id="SSF57424">
    <property type="entry name" value="LDL receptor-like module"/>
    <property type="match status" value="1"/>
</dbReference>
<dbReference type="InterPro" id="IPR036055">
    <property type="entry name" value="LDL_receptor-like_sf"/>
</dbReference>
<protein>
    <submittedName>
        <fullName evidence="3">Uncharacterized protein</fullName>
    </submittedName>
</protein>
<dbReference type="InterPro" id="IPR002172">
    <property type="entry name" value="LDrepeatLR_classA_rpt"/>
</dbReference>
<gene>
    <name evidence="3" type="ORF">JYU34_014860</name>
</gene>
<keyword evidence="4" id="KW-1185">Reference proteome</keyword>
<feature type="non-terminal residue" evidence="3">
    <location>
        <position position="88"/>
    </location>
</feature>
<evidence type="ECO:0000256" key="2">
    <source>
        <dbReference type="SAM" id="MobiDB-lite"/>
    </source>
</evidence>
<feature type="region of interest" description="Disordered" evidence="2">
    <location>
        <begin position="13"/>
        <end position="38"/>
    </location>
</feature>
<evidence type="ECO:0000313" key="4">
    <source>
        <dbReference type="Proteomes" id="UP000823941"/>
    </source>
</evidence>
<dbReference type="Gene3D" id="4.10.1220.10">
    <property type="entry name" value="EGF-type module"/>
    <property type="match status" value="1"/>
</dbReference>
<dbReference type="EMBL" id="JAHIBW010000020">
    <property type="protein sequence ID" value="KAG7300567.1"/>
    <property type="molecule type" value="Genomic_DNA"/>
</dbReference>
<accession>A0ABQ7Q5P5</accession>
<evidence type="ECO:0000313" key="3">
    <source>
        <dbReference type="EMBL" id="KAG7300567.1"/>
    </source>
</evidence>